<protein>
    <submittedName>
        <fullName evidence="2">Uncharacterized protein</fullName>
    </submittedName>
</protein>
<dbReference type="EMBL" id="FJVC01000515">
    <property type="protein sequence ID" value="CZT51893.1"/>
    <property type="molecule type" value="Genomic_DNA"/>
</dbReference>
<gene>
    <name evidence="2" type="ORF">RSE6_13113</name>
</gene>
<dbReference type="AlphaFoldDB" id="A0A1E1MS17"/>
<proteinExistence type="predicted"/>
<name>A0A1E1MS17_RHYSE</name>
<accession>A0A1E1MS17</accession>
<evidence type="ECO:0000313" key="3">
    <source>
        <dbReference type="Proteomes" id="UP000177625"/>
    </source>
</evidence>
<reference evidence="3" key="1">
    <citation type="submission" date="2016-03" db="EMBL/GenBank/DDBJ databases">
        <authorList>
            <person name="Guldener U."/>
        </authorList>
    </citation>
    <scope>NUCLEOTIDE SEQUENCE [LARGE SCALE GENOMIC DNA]</scope>
</reference>
<feature type="region of interest" description="Disordered" evidence="1">
    <location>
        <begin position="63"/>
        <end position="91"/>
    </location>
</feature>
<keyword evidence="3" id="KW-1185">Reference proteome</keyword>
<organism evidence="2 3">
    <name type="scientific">Rhynchosporium secalis</name>
    <name type="common">Barley scald fungus</name>
    <dbReference type="NCBI Taxonomy" id="38038"/>
    <lineage>
        <taxon>Eukaryota</taxon>
        <taxon>Fungi</taxon>
        <taxon>Dikarya</taxon>
        <taxon>Ascomycota</taxon>
        <taxon>Pezizomycotina</taxon>
        <taxon>Leotiomycetes</taxon>
        <taxon>Helotiales</taxon>
        <taxon>Ploettnerulaceae</taxon>
        <taxon>Rhynchosporium</taxon>
    </lineage>
</organism>
<sequence length="126" mass="13892">MSGVDLFSTTNTISDIPRQSRDRGARSSRLVGKPNGRWRYGRYEIGERGNIYMNVNTTLSRFSSVSEPHRQNVEGKSAGGMQREGNGIDSVGDQTSYTSLLRRCVAAYPTTPIPGKFLLDLAKSAF</sequence>
<feature type="region of interest" description="Disordered" evidence="1">
    <location>
        <begin position="1"/>
        <end position="35"/>
    </location>
</feature>
<evidence type="ECO:0000256" key="1">
    <source>
        <dbReference type="SAM" id="MobiDB-lite"/>
    </source>
</evidence>
<dbReference type="Proteomes" id="UP000177625">
    <property type="component" value="Unassembled WGS sequence"/>
</dbReference>
<evidence type="ECO:0000313" key="2">
    <source>
        <dbReference type="EMBL" id="CZT51893.1"/>
    </source>
</evidence>